<evidence type="ECO:0000313" key="2">
    <source>
        <dbReference type="Proteomes" id="UP001057402"/>
    </source>
</evidence>
<dbReference type="Proteomes" id="UP001057402">
    <property type="component" value="Chromosome 8"/>
</dbReference>
<protein>
    <submittedName>
        <fullName evidence="1">Uncharacterized protein</fullName>
    </submittedName>
</protein>
<keyword evidence="2" id="KW-1185">Reference proteome</keyword>
<sequence>MVVPLIWESPVRYSKWYAKHTRQHISHTDSMLGTLMKNFRKIKLRSDQPELVTLVAESMEMMREYTPVRKIILIIWTLRKRIRT</sequence>
<comment type="caution">
    <text evidence="1">The sequence shown here is derived from an EMBL/GenBank/DDBJ whole genome shotgun (WGS) entry which is preliminary data.</text>
</comment>
<gene>
    <name evidence="1" type="ORF">MLD38_027887</name>
</gene>
<organism evidence="1 2">
    <name type="scientific">Melastoma candidum</name>
    <dbReference type="NCBI Taxonomy" id="119954"/>
    <lineage>
        <taxon>Eukaryota</taxon>
        <taxon>Viridiplantae</taxon>
        <taxon>Streptophyta</taxon>
        <taxon>Embryophyta</taxon>
        <taxon>Tracheophyta</taxon>
        <taxon>Spermatophyta</taxon>
        <taxon>Magnoliopsida</taxon>
        <taxon>eudicotyledons</taxon>
        <taxon>Gunneridae</taxon>
        <taxon>Pentapetalae</taxon>
        <taxon>rosids</taxon>
        <taxon>malvids</taxon>
        <taxon>Myrtales</taxon>
        <taxon>Melastomataceae</taxon>
        <taxon>Melastomatoideae</taxon>
        <taxon>Melastomateae</taxon>
        <taxon>Melastoma</taxon>
    </lineage>
</organism>
<proteinExistence type="predicted"/>
<reference evidence="2" key="1">
    <citation type="journal article" date="2023" name="Front. Plant Sci.">
        <title>Chromosomal-level genome assembly of Melastoma candidum provides insights into trichome evolution.</title>
        <authorList>
            <person name="Zhong Y."/>
            <person name="Wu W."/>
            <person name="Sun C."/>
            <person name="Zou P."/>
            <person name="Liu Y."/>
            <person name="Dai S."/>
            <person name="Zhou R."/>
        </authorList>
    </citation>
    <scope>NUCLEOTIDE SEQUENCE [LARGE SCALE GENOMIC DNA]</scope>
</reference>
<evidence type="ECO:0000313" key="1">
    <source>
        <dbReference type="EMBL" id="KAI4329504.1"/>
    </source>
</evidence>
<dbReference type="EMBL" id="CM042887">
    <property type="protein sequence ID" value="KAI4329504.1"/>
    <property type="molecule type" value="Genomic_DNA"/>
</dbReference>
<name>A0ACB9MZH3_9MYRT</name>
<accession>A0ACB9MZH3</accession>